<reference evidence="7" key="1">
    <citation type="journal article" date="2020" name="Stud. Mycol.">
        <title>101 Dothideomycetes genomes: a test case for predicting lifestyles and emergence of pathogens.</title>
        <authorList>
            <person name="Haridas S."/>
            <person name="Albert R."/>
            <person name="Binder M."/>
            <person name="Bloem J."/>
            <person name="Labutti K."/>
            <person name="Salamov A."/>
            <person name="Andreopoulos B."/>
            <person name="Baker S."/>
            <person name="Barry K."/>
            <person name="Bills G."/>
            <person name="Bluhm B."/>
            <person name="Cannon C."/>
            <person name="Castanera R."/>
            <person name="Culley D."/>
            <person name="Daum C."/>
            <person name="Ezra D."/>
            <person name="Gonzalez J."/>
            <person name="Henrissat B."/>
            <person name="Kuo A."/>
            <person name="Liang C."/>
            <person name="Lipzen A."/>
            <person name="Lutzoni F."/>
            <person name="Magnuson J."/>
            <person name="Mondo S."/>
            <person name="Nolan M."/>
            <person name="Ohm R."/>
            <person name="Pangilinan J."/>
            <person name="Park H.-J."/>
            <person name="Ramirez L."/>
            <person name="Alfaro M."/>
            <person name="Sun H."/>
            <person name="Tritt A."/>
            <person name="Yoshinaga Y."/>
            <person name="Zwiers L.-H."/>
            <person name="Turgeon B."/>
            <person name="Goodwin S."/>
            <person name="Spatafora J."/>
            <person name="Crous P."/>
            <person name="Grigoriev I."/>
        </authorList>
    </citation>
    <scope>NUCLEOTIDE SEQUENCE</scope>
    <source>
        <strain evidence="7">CBS 627.86</strain>
    </source>
</reference>
<keyword evidence="5 6" id="KW-0472">Membrane</keyword>
<dbReference type="GO" id="GO:0005739">
    <property type="term" value="C:mitochondrion"/>
    <property type="evidence" value="ECO:0007669"/>
    <property type="project" value="TreeGrafter"/>
</dbReference>
<name>A0A6A5YZZ5_9PLEO</name>
<accession>A0A6A5YZZ5</accession>
<feature type="non-terminal residue" evidence="7">
    <location>
        <position position="1"/>
    </location>
</feature>
<organism evidence="7 8">
    <name type="scientific">Lophiotrema nucula</name>
    <dbReference type="NCBI Taxonomy" id="690887"/>
    <lineage>
        <taxon>Eukaryota</taxon>
        <taxon>Fungi</taxon>
        <taxon>Dikarya</taxon>
        <taxon>Ascomycota</taxon>
        <taxon>Pezizomycotina</taxon>
        <taxon>Dothideomycetes</taxon>
        <taxon>Pleosporomycetidae</taxon>
        <taxon>Pleosporales</taxon>
        <taxon>Lophiotremataceae</taxon>
        <taxon>Lophiotrema</taxon>
    </lineage>
</organism>
<evidence type="ECO:0000256" key="5">
    <source>
        <dbReference type="ARBA" id="ARBA00023136"/>
    </source>
</evidence>
<keyword evidence="4 6" id="KW-1133">Transmembrane helix</keyword>
<dbReference type="Pfam" id="PF04117">
    <property type="entry name" value="Mpv17_PMP22"/>
    <property type="match status" value="1"/>
</dbReference>
<evidence type="ECO:0000313" key="7">
    <source>
        <dbReference type="EMBL" id="KAF2112167.1"/>
    </source>
</evidence>
<protein>
    <submittedName>
        <fullName evidence="7">Uncharacterized protein</fullName>
    </submittedName>
</protein>
<evidence type="ECO:0000313" key="8">
    <source>
        <dbReference type="Proteomes" id="UP000799770"/>
    </source>
</evidence>
<dbReference type="PANTHER" id="PTHR11266:SF17">
    <property type="entry name" value="PROTEIN MPV17"/>
    <property type="match status" value="1"/>
</dbReference>
<dbReference type="InterPro" id="IPR007248">
    <property type="entry name" value="Mpv17_PMP22"/>
</dbReference>
<keyword evidence="3 6" id="KW-0812">Transmembrane</keyword>
<feature type="transmembrane region" description="Helical" evidence="6">
    <location>
        <begin position="88"/>
        <end position="106"/>
    </location>
</feature>
<evidence type="ECO:0000256" key="1">
    <source>
        <dbReference type="ARBA" id="ARBA00004141"/>
    </source>
</evidence>
<feature type="transmembrane region" description="Helical" evidence="6">
    <location>
        <begin position="48"/>
        <end position="67"/>
    </location>
</feature>
<evidence type="ECO:0000256" key="3">
    <source>
        <dbReference type="ARBA" id="ARBA00022692"/>
    </source>
</evidence>
<dbReference type="Proteomes" id="UP000799770">
    <property type="component" value="Unassembled WGS sequence"/>
</dbReference>
<proteinExistence type="inferred from homology"/>
<sequence>YQAKLKSAPLLTQSLTTAVLFATGDVMAQQGVEKVGLNSHNYARTGRMALYGGAVFGPAATTWYGFLQRRINLSSTNRTIVARVAADQFVFAPVNLGFFLSSMAYMEGSSPKEKLKKAYKPGIVNNFLLWPWVQGVNFKFVPLEHRVFVVNIVALGWNCYLSYLNSGGGGGAEAPKVGADGKKVLPKS</sequence>
<dbReference type="PANTHER" id="PTHR11266">
    <property type="entry name" value="PEROXISOMAL MEMBRANE PROTEIN 2, PXMP2 MPV17"/>
    <property type="match status" value="1"/>
</dbReference>
<keyword evidence="8" id="KW-1185">Reference proteome</keyword>
<comment type="similarity">
    <text evidence="2 6">Belongs to the peroxisomal membrane protein PXMP2/4 family.</text>
</comment>
<evidence type="ECO:0000256" key="4">
    <source>
        <dbReference type="ARBA" id="ARBA00022989"/>
    </source>
</evidence>
<evidence type="ECO:0000256" key="2">
    <source>
        <dbReference type="ARBA" id="ARBA00006824"/>
    </source>
</evidence>
<dbReference type="EMBL" id="ML977332">
    <property type="protein sequence ID" value="KAF2112167.1"/>
    <property type="molecule type" value="Genomic_DNA"/>
</dbReference>
<evidence type="ECO:0000256" key="6">
    <source>
        <dbReference type="RuleBase" id="RU363053"/>
    </source>
</evidence>
<dbReference type="GO" id="GO:0016020">
    <property type="term" value="C:membrane"/>
    <property type="evidence" value="ECO:0007669"/>
    <property type="project" value="UniProtKB-SubCell"/>
</dbReference>
<comment type="subcellular location">
    <subcellularLocation>
        <location evidence="1">Membrane</location>
        <topology evidence="1">Multi-pass membrane protein</topology>
    </subcellularLocation>
</comment>
<dbReference type="AlphaFoldDB" id="A0A6A5YZZ5"/>
<dbReference type="OrthoDB" id="430207at2759"/>
<gene>
    <name evidence="7" type="ORF">BDV96DRAFT_498396</name>
</gene>